<dbReference type="Gene3D" id="3.40.50.10540">
    <property type="entry name" value="Crotonobetainyl-coa:carnitine coa-transferase, domain 1"/>
    <property type="match status" value="1"/>
</dbReference>
<proteinExistence type="predicted"/>
<dbReference type="InterPro" id="IPR003673">
    <property type="entry name" value="CoA-Trfase_fam_III"/>
</dbReference>
<dbReference type="PANTHER" id="PTHR48207:SF3">
    <property type="entry name" value="SUCCINATE--HYDROXYMETHYLGLUTARATE COA-TRANSFERASE"/>
    <property type="match status" value="1"/>
</dbReference>
<dbReference type="SUPFAM" id="SSF89796">
    <property type="entry name" value="CoA-transferase family III (CaiB/BaiF)"/>
    <property type="match status" value="1"/>
</dbReference>
<dbReference type="EMBL" id="AUNC01000001">
    <property type="protein sequence ID" value="KEO59644.1"/>
    <property type="molecule type" value="Genomic_DNA"/>
</dbReference>
<dbReference type="PANTHER" id="PTHR48207">
    <property type="entry name" value="SUCCINATE--HYDROXYMETHYLGLUTARATE COA-TRANSFERASE"/>
    <property type="match status" value="1"/>
</dbReference>
<evidence type="ECO:0000313" key="2">
    <source>
        <dbReference type="EMBL" id="KEO59644.1"/>
    </source>
</evidence>
<keyword evidence="3" id="KW-1185">Reference proteome</keyword>
<dbReference type="InterPro" id="IPR044855">
    <property type="entry name" value="CoA-Trfase_III_dom3_sf"/>
</dbReference>
<organism evidence="2 3">
    <name type="scientific">Thalassospira permensis NBRC 106175</name>
    <dbReference type="NCBI Taxonomy" id="1353532"/>
    <lineage>
        <taxon>Bacteria</taxon>
        <taxon>Pseudomonadati</taxon>
        <taxon>Pseudomonadota</taxon>
        <taxon>Alphaproteobacteria</taxon>
        <taxon>Rhodospirillales</taxon>
        <taxon>Thalassospiraceae</taxon>
        <taxon>Thalassospira</taxon>
    </lineage>
</organism>
<dbReference type="InterPro" id="IPR050483">
    <property type="entry name" value="CoA-transferase_III_domain"/>
</dbReference>
<sequence length="408" mass="43954">MMTSALSGLRVLDLSRVLAGPWASQTLADMGAEVIKIERPGAGDDTRGWGPPYAKDVKGNDTSEAAYYLSANRGKKSLTIDMTKPEGQEILHKLAAECDVVIENFKVGGLAKYRLDYASLSEINPKIVYCSITGFGQDGPYKDRPGYDFMIQAMGGLMSITGAPDQEPGGQPMKVGVAVADIFTGLYATIGILAALRHRDATGEGQHVDLALLDVQTAILANQAMNYLTTGKAPGRLGNAHPNIVPYEAFPTADGYIILAVGNDSQFRSFCHVAGIGHLPDDARYASNRSRVANRETLVPQIRQAMVMKTTDDWIAILETANVPCGPINTLDRVFDNPQVKHRDTVRYLDHPTAGKVPTVANPIKFSKTPIAGETAPPMLGQHSDDILRQVADLSDAQIARLREAGII</sequence>
<gene>
    <name evidence="2" type="ORF">SMB34_01280</name>
</gene>
<dbReference type="InterPro" id="IPR023606">
    <property type="entry name" value="CoA-Trfase_III_dom_1_sf"/>
</dbReference>
<keyword evidence="1 2" id="KW-0808">Transferase</keyword>
<name>A0ABR4TU23_9PROT</name>
<comment type="caution">
    <text evidence="2">The sequence shown here is derived from an EMBL/GenBank/DDBJ whole genome shotgun (WGS) entry which is preliminary data.</text>
</comment>
<dbReference type="Proteomes" id="UP000027463">
    <property type="component" value="Unassembled WGS sequence"/>
</dbReference>
<reference evidence="2 3" key="1">
    <citation type="submission" date="2013-07" db="EMBL/GenBank/DDBJ databases">
        <title>Thalassospira permensis NBRC 106175 Genome Sequencing.</title>
        <authorList>
            <person name="Lai Q."/>
            <person name="Shao Z."/>
        </authorList>
    </citation>
    <scope>NUCLEOTIDE SEQUENCE [LARGE SCALE GENOMIC DNA]</scope>
    <source>
        <strain evidence="2 3">NBRC 106175</strain>
    </source>
</reference>
<evidence type="ECO:0000313" key="3">
    <source>
        <dbReference type="Proteomes" id="UP000027463"/>
    </source>
</evidence>
<evidence type="ECO:0000256" key="1">
    <source>
        <dbReference type="ARBA" id="ARBA00022679"/>
    </source>
</evidence>
<protein>
    <submittedName>
        <fullName evidence="2">CoA transferase</fullName>
    </submittedName>
</protein>
<dbReference type="Pfam" id="PF02515">
    <property type="entry name" value="CoA_transf_3"/>
    <property type="match status" value="1"/>
</dbReference>
<dbReference type="GO" id="GO:0016740">
    <property type="term" value="F:transferase activity"/>
    <property type="evidence" value="ECO:0007669"/>
    <property type="project" value="UniProtKB-KW"/>
</dbReference>
<dbReference type="Gene3D" id="3.30.1540.10">
    <property type="entry name" value="formyl-coa transferase, domain 3"/>
    <property type="match status" value="1"/>
</dbReference>
<accession>A0ABR4TU23</accession>